<evidence type="ECO:0000256" key="4">
    <source>
        <dbReference type="ARBA" id="ARBA00023163"/>
    </source>
</evidence>
<dbReference type="RefSeq" id="WP_264282836.1">
    <property type="nucleotide sequence ID" value="NZ_CP107006.1"/>
</dbReference>
<dbReference type="Gene3D" id="1.10.1740.10">
    <property type="match status" value="1"/>
</dbReference>
<dbReference type="PANTHER" id="PTHR43133:SF62">
    <property type="entry name" value="RNA POLYMERASE SIGMA FACTOR SIGZ"/>
    <property type="match status" value="1"/>
</dbReference>
<reference evidence="6" key="1">
    <citation type="submission" date="2022-10" db="EMBL/GenBank/DDBJ databases">
        <title>Chitinophaga sp. nov., isolated from soil.</title>
        <authorList>
            <person name="Jeon C.O."/>
        </authorList>
    </citation>
    <scope>NUCLEOTIDE SEQUENCE</scope>
    <source>
        <strain evidence="6">R8</strain>
    </source>
</reference>
<keyword evidence="7" id="KW-1185">Reference proteome</keyword>
<dbReference type="InterPro" id="IPR013325">
    <property type="entry name" value="RNA_pol_sigma_r2"/>
</dbReference>
<evidence type="ECO:0000313" key="6">
    <source>
        <dbReference type="EMBL" id="UYQ95032.1"/>
    </source>
</evidence>
<evidence type="ECO:0000313" key="7">
    <source>
        <dbReference type="Proteomes" id="UP001162741"/>
    </source>
</evidence>
<dbReference type="Gene3D" id="1.10.10.10">
    <property type="entry name" value="Winged helix-like DNA-binding domain superfamily/Winged helix DNA-binding domain"/>
    <property type="match status" value="1"/>
</dbReference>
<dbReference type="InterPro" id="IPR039425">
    <property type="entry name" value="RNA_pol_sigma-70-like"/>
</dbReference>
<organism evidence="6 7">
    <name type="scientific">Chitinophaga horti</name>
    <dbReference type="NCBI Taxonomy" id="2920382"/>
    <lineage>
        <taxon>Bacteria</taxon>
        <taxon>Pseudomonadati</taxon>
        <taxon>Bacteroidota</taxon>
        <taxon>Chitinophagia</taxon>
        <taxon>Chitinophagales</taxon>
        <taxon>Chitinophagaceae</taxon>
        <taxon>Chitinophaga</taxon>
    </lineage>
</organism>
<dbReference type="SUPFAM" id="SSF88946">
    <property type="entry name" value="Sigma2 domain of RNA polymerase sigma factors"/>
    <property type="match status" value="1"/>
</dbReference>
<dbReference type="Pfam" id="PF04545">
    <property type="entry name" value="Sigma70_r4"/>
    <property type="match status" value="1"/>
</dbReference>
<dbReference type="InterPro" id="IPR014284">
    <property type="entry name" value="RNA_pol_sigma-70_dom"/>
</dbReference>
<dbReference type="PANTHER" id="PTHR43133">
    <property type="entry name" value="RNA POLYMERASE ECF-TYPE SIGMA FACTO"/>
    <property type="match status" value="1"/>
</dbReference>
<evidence type="ECO:0000256" key="2">
    <source>
        <dbReference type="ARBA" id="ARBA00023015"/>
    </source>
</evidence>
<accession>A0ABY6J8X7</accession>
<dbReference type="InterPro" id="IPR007630">
    <property type="entry name" value="RNA_pol_sigma70_r4"/>
</dbReference>
<keyword evidence="2" id="KW-0805">Transcription regulation</keyword>
<dbReference type="SUPFAM" id="SSF88659">
    <property type="entry name" value="Sigma3 and sigma4 domains of RNA polymerase sigma factors"/>
    <property type="match status" value="1"/>
</dbReference>
<feature type="domain" description="RNA polymerase sigma-70 region 4" evidence="5">
    <location>
        <begin position="118"/>
        <end position="166"/>
    </location>
</feature>
<protein>
    <submittedName>
        <fullName evidence="6">Sigma-70 family RNA polymerase sigma factor</fullName>
    </submittedName>
</protein>
<proteinExistence type="inferred from homology"/>
<name>A0ABY6J8X7_9BACT</name>
<keyword evidence="3" id="KW-0731">Sigma factor</keyword>
<keyword evidence="4" id="KW-0804">Transcription</keyword>
<dbReference type="InterPro" id="IPR013324">
    <property type="entry name" value="RNA_pol_sigma_r3/r4-like"/>
</dbReference>
<comment type="similarity">
    <text evidence="1">Belongs to the sigma-70 factor family. ECF subfamily.</text>
</comment>
<sequence length="170" mass="19260">MTKVPVHISEDYLVAQLVAGDQEARQFVYDKYSPALYGVILQVIPEEKLANDVLVRLFVHVFKNAKLYTTSGHFTLFGWLMKVTREFVTQAIPPSISTSVNTQSPILRPKENSLIQFMRNLPPDAQRIFELCYRKGLSQAAAANVVGLSEEEVSVLLRSAMVELRKFMQK</sequence>
<dbReference type="InterPro" id="IPR036388">
    <property type="entry name" value="WH-like_DNA-bd_sf"/>
</dbReference>
<evidence type="ECO:0000256" key="1">
    <source>
        <dbReference type="ARBA" id="ARBA00010641"/>
    </source>
</evidence>
<dbReference type="Proteomes" id="UP001162741">
    <property type="component" value="Chromosome"/>
</dbReference>
<evidence type="ECO:0000259" key="5">
    <source>
        <dbReference type="Pfam" id="PF04545"/>
    </source>
</evidence>
<evidence type="ECO:0000256" key="3">
    <source>
        <dbReference type="ARBA" id="ARBA00023082"/>
    </source>
</evidence>
<gene>
    <name evidence="6" type="ORF">MKQ68_07985</name>
</gene>
<dbReference type="NCBIfam" id="TIGR02937">
    <property type="entry name" value="sigma70-ECF"/>
    <property type="match status" value="1"/>
</dbReference>
<dbReference type="EMBL" id="CP107006">
    <property type="protein sequence ID" value="UYQ95032.1"/>
    <property type="molecule type" value="Genomic_DNA"/>
</dbReference>